<keyword evidence="3" id="KW-1185">Reference proteome</keyword>
<proteinExistence type="predicted"/>
<protein>
    <submittedName>
        <fullName evidence="2">Uncharacterized protein</fullName>
    </submittedName>
</protein>
<feature type="compositionally biased region" description="Polar residues" evidence="1">
    <location>
        <begin position="1"/>
        <end position="28"/>
    </location>
</feature>
<evidence type="ECO:0000313" key="2">
    <source>
        <dbReference type="EMBL" id="GAW10583.1"/>
    </source>
</evidence>
<evidence type="ECO:0000313" key="3">
    <source>
        <dbReference type="Proteomes" id="UP000188533"/>
    </source>
</evidence>
<comment type="caution">
    <text evidence="2">The sequence shown here is derived from an EMBL/GenBank/DDBJ whole genome shotgun (WGS) entry which is preliminary data.</text>
</comment>
<organism evidence="2 3">
    <name type="scientific">Lentinula edodes</name>
    <name type="common">Shiitake mushroom</name>
    <name type="synonym">Lentinus edodes</name>
    <dbReference type="NCBI Taxonomy" id="5353"/>
    <lineage>
        <taxon>Eukaryota</taxon>
        <taxon>Fungi</taxon>
        <taxon>Dikarya</taxon>
        <taxon>Basidiomycota</taxon>
        <taxon>Agaricomycotina</taxon>
        <taxon>Agaricomycetes</taxon>
        <taxon>Agaricomycetidae</taxon>
        <taxon>Agaricales</taxon>
        <taxon>Marasmiineae</taxon>
        <taxon>Omphalotaceae</taxon>
        <taxon>Lentinula</taxon>
    </lineage>
</organism>
<dbReference type="AlphaFoldDB" id="A0A1Q3ETQ0"/>
<dbReference type="EMBL" id="BDGU01001878">
    <property type="protein sequence ID" value="GAW10583.1"/>
    <property type="molecule type" value="Genomic_DNA"/>
</dbReference>
<sequence length="237" mass="27131">MSSRLASFKGPSTPTSSPVQQRQANSSAPPSPARIVESTYHRKLRTLLQELRSTTETWDDIVLIDGLKAAKSLVDTRTELDNSLARTPNRLPRTRIVGPTLEAMDQRISELDIVLMKLQKQFRKMNTIVESLDALVIEAHKNKGWQWVEKEPLWTTWPLEKFGSGYVVSRVPEILVPYHRALSGHIALVNILKSHSISFDESRDAILKWAEQPWLEEHGWDAGWEDLCSVEIDRWNR</sequence>
<dbReference type="STRING" id="5353.A0A1Q3ETQ0"/>
<name>A0A1Q3ETQ0_LENED</name>
<accession>A0A1Q3ETQ0</accession>
<reference evidence="2 3" key="2">
    <citation type="submission" date="2017-02" db="EMBL/GenBank/DDBJ databases">
        <title>A genome survey and senescence transcriptome analysis in Lentinula edodes.</title>
        <authorList>
            <person name="Sakamoto Y."/>
            <person name="Nakade K."/>
            <person name="Sato S."/>
            <person name="Yoshida Y."/>
            <person name="Miyazaki K."/>
            <person name="Natsume S."/>
            <person name="Konno N."/>
        </authorList>
    </citation>
    <scope>NUCLEOTIDE SEQUENCE [LARGE SCALE GENOMIC DNA]</scope>
    <source>
        <strain evidence="2 3">NBRC 111202</strain>
    </source>
</reference>
<feature type="region of interest" description="Disordered" evidence="1">
    <location>
        <begin position="1"/>
        <end position="34"/>
    </location>
</feature>
<gene>
    <name evidence="2" type="ORF">LENED_012866</name>
</gene>
<reference evidence="2 3" key="1">
    <citation type="submission" date="2016-08" db="EMBL/GenBank/DDBJ databases">
        <authorList>
            <consortium name="Lentinula edodes genome sequencing consortium"/>
            <person name="Sakamoto Y."/>
            <person name="Nakade K."/>
            <person name="Sato S."/>
            <person name="Yoshida Y."/>
            <person name="Miyazaki K."/>
            <person name="Natsume S."/>
            <person name="Konno N."/>
        </authorList>
    </citation>
    <scope>NUCLEOTIDE SEQUENCE [LARGE SCALE GENOMIC DNA]</scope>
    <source>
        <strain evidence="2 3">NBRC 111202</strain>
    </source>
</reference>
<dbReference type="Proteomes" id="UP000188533">
    <property type="component" value="Unassembled WGS sequence"/>
</dbReference>
<evidence type="ECO:0000256" key="1">
    <source>
        <dbReference type="SAM" id="MobiDB-lite"/>
    </source>
</evidence>